<comment type="caution">
    <text evidence="1">The sequence shown here is derived from an EMBL/GenBank/DDBJ whole genome shotgun (WGS) entry which is preliminary data.</text>
</comment>
<dbReference type="Proteomes" id="UP001396334">
    <property type="component" value="Unassembled WGS sequence"/>
</dbReference>
<gene>
    <name evidence="1" type="ORF">V6N11_039349</name>
</gene>
<proteinExistence type="predicted"/>
<keyword evidence="2" id="KW-1185">Reference proteome</keyword>
<accession>A0ABR2SNC7</accession>
<organism evidence="1 2">
    <name type="scientific">Hibiscus sabdariffa</name>
    <name type="common">roselle</name>
    <dbReference type="NCBI Taxonomy" id="183260"/>
    <lineage>
        <taxon>Eukaryota</taxon>
        <taxon>Viridiplantae</taxon>
        <taxon>Streptophyta</taxon>
        <taxon>Embryophyta</taxon>
        <taxon>Tracheophyta</taxon>
        <taxon>Spermatophyta</taxon>
        <taxon>Magnoliopsida</taxon>
        <taxon>eudicotyledons</taxon>
        <taxon>Gunneridae</taxon>
        <taxon>Pentapetalae</taxon>
        <taxon>rosids</taxon>
        <taxon>malvids</taxon>
        <taxon>Malvales</taxon>
        <taxon>Malvaceae</taxon>
        <taxon>Malvoideae</taxon>
        <taxon>Hibiscus</taxon>
    </lineage>
</organism>
<evidence type="ECO:0000313" key="1">
    <source>
        <dbReference type="EMBL" id="KAK9026511.1"/>
    </source>
</evidence>
<evidence type="ECO:0000313" key="2">
    <source>
        <dbReference type="Proteomes" id="UP001396334"/>
    </source>
</evidence>
<reference evidence="1 2" key="1">
    <citation type="journal article" date="2024" name="G3 (Bethesda)">
        <title>Genome assembly of Hibiscus sabdariffa L. provides insights into metabolisms of medicinal natural products.</title>
        <authorList>
            <person name="Kim T."/>
        </authorList>
    </citation>
    <scope>NUCLEOTIDE SEQUENCE [LARGE SCALE GENOMIC DNA]</scope>
    <source>
        <strain evidence="1">TK-2024</strain>
        <tissue evidence="1">Old leaves</tissue>
    </source>
</reference>
<sequence>MEGPAIVKLRIGFEIIGATLDLSSKPTPRECSPIPTFPEPPVAQPRRQGILCPCRDRVTEVLKIQEKVTAKRVVYHYDSCSDSAMDRGYDSRNIC</sequence>
<protein>
    <submittedName>
        <fullName evidence="1">Uncharacterized protein</fullName>
    </submittedName>
</protein>
<name>A0ABR2SNC7_9ROSI</name>
<dbReference type="EMBL" id="JBBPBN010000013">
    <property type="protein sequence ID" value="KAK9026511.1"/>
    <property type="molecule type" value="Genomic_DNA"/>
</dbReference>